<dbReference type="Gene3D" id="1.20.1070.10">
    <property type="entry name" value="Rhodopsin 7-helix transmembrane proteins"/>
    <property type="match status" value="1"/>
</dbReference>
<proteinExistence type="predicted"/>
<sequence>MPTNTLIHSNASYADYQESLVGNRLMTFMVAIELFAYLAETLLSPYFFLKLMKVNLLHTNLRVILCNMPILFVVMSFHRFHFLVEYLIIHVFGNETYASLSFERCLVIRFFYDWTICVLAFAIPMFTLERILATWKPEKYERTSSPKMGFAVTCFLYVASLGYATAFFVVDLFYREPWFDTVGRLFCSVLYTRPTAFFCLAWSCFGAYFCCIPILIGLYKYNRNKVYQYGQQQLNVRYQYSENLAAIRSLFSSISCYGFALVVQVINVFIQFVEKNNSSSVLEHFQKVWFLEQLFNIILAFYMLVHCGTFFVSYAPMNRLFWKDFGWIRVQRWSRVNDSADNDAENRRVRQQTETYFAQINSQWK</sequence>
<protein>
    <recommendedName>
        <fullName evidence="8">G-protein coupled receptors family 1 profile domain-containing protein</fullName>
    </recommendedName>
</protein>
<reference evidence="6 7" key="2">
    <citation type="journal article" date="2019" name="G3 (Bethesda)">
        <title>Hybrid Assembly of the Genome of the Entomopathogenic Nematode Steinernema carpocapsae Identifies the X-Chromosome.</title>
        <authorList>
            <person name="Serra L."/>
            <person name="Macchietto M."/>
            <person name="Macias-Munoz A."/>
            <person name="McGill C.J."/>
            <person name="Rodriguez I.M."/>
            <person name="Rodriguez B."/>
            <person name="Murad R."/>
            <person name="Mortazavi A."/>
        </authorList>
    </citation>
    <scope>NUCLEOTIDE SEQUENCE [LARGE SCALE GENOMIC DNA]</scope>
    <source>
        <strain evidence="6 7">ALL</strain>
    </source>
</reference>
<evidence type="ECO:0000256" key="2">
    <source>
        <dbReference type="ARBA" id="ARBA00022692"/>
    </source>
</evidence>
<keyword evidence="3 5" id="KW-1133">Transmembrane helix</keyword>
<evidence type="ECO:0000256" key="1">
    <source>
        <dbReference type="ARBA" id="ARBA00004141"/>
    </source>
</evidence>
<dbReference type="PANTHER" id="PTHR47521:SF7">
    <property type="entry name" value="SERPENTINE RECEPTOR CLASS EPSILON-6"/>
    <property type="match status" value="1"/>
</dbReference>
<name>A0A4U5MQB5_STECR</name>
<evidence type="ECO:0000313" key="6">
    <source>
        <dbReference type="EMBL" id="TKR71846.1"/>
    </source>
</evidence>
<dbReference type="InterPro" id="IPR019408">
    <property type="entry name" value="7TM_GPCR_serpentine_rcpt_Srab"/>
</dbReference>
<feature type="transmembrane region" description="Helical" evidence="5">
    <location>
        <begin position="149"/>
        <end position="174"/>
    </location>
</feature>
<comment type="caution">
    <text evidence="6">The sequence shown here is derived from an EMBL/GenBank/DDBJ whole genome shotgun (WGS) entry which is preliminary data.</text>
</comment>
<dbReference type="SUPFAM" id="SSF81321">
    <property type="entry name" value="Family A G protein-coupled receptor-like"/>
    <property type="match status" value="1"/>
</dbReference>
<keyword evidence="7" id="KW-1185">Reference proteome</keyword>
<feature type="transmembrane region" description="Helical" evidence="5">
    <location>
        <begin position="293"/>
        <end position="315"/>
    </location>
</feature>
<feature type="transmembrane region" description="Helical" evidence="5">
    <location>
        <begin position="109"/>
        <end position="128"/>
    </location>
</feature>
<dbReference type="InterPro" id="IPR052860">
    <property type="entry name" value="NRL-GPCR1"/>
</dbReference>
<evidence type="ECO:0000256" key="5">
    <source>
        <dbReference type="SAM" id="Phobius"/>
    </source>
</evidence>
<evidence type="ECO:0008006" key="8">
    <source>
        <dbReference type="Google" id="ProtNLM"/>
    </source>
</evidence>
<keyword evidence="4 5" id="KW-0472">Membrane</keyword>
<feature type="transmembrane region" description="Helical" evidence="5">
    <location>
        <begin position="25"/>
        <end position="49"/>
    </location>
</feature>
<evidence type="ECO:0000256" key="4">
    <source>
        <dbReference type="ARBA" id="ARBA00023136"/>
    </source>
</evidence>
<dbReference type="Pfam" id="PF10292">
    <property type="entry name" value="7TM_GPCR_Srab"/>
    <property type="match status" value="1"/>
</dbReference>
<dbReference type="GO" id="GO:0016020">
    <property type="term" value="C:membrane"/>
    <property type="evidence" value="ECO:0007669"/>
    <property type="project" value="UniProtKB-SubCell"/>
</dbReference>
<dbReference type="AlphaFoldDB" id="A0A4U5MQB5"/>
<reference evidence="6 7" key="1">
    <citation type="journal article" date="2015" name="Genome Biol.">
        <title>Comparative genomics of Steinernema reveals deeply conserved gene regulatory networks.</title>
        <authorList>
            <person name="Dillman A.R."/>
            <person name="Macchietto M."/>
            <person name="Porter C.F."/>
            <person name="Rogers A."/>
            <person name="Williams B."/>
            <person name="Antoshechkin I."/>
            <person name="Lee M.M."/>
            <person name="Goodwin Z."/>
            <person name="Lu X."/>
            <person name="Lewis E.E."/>
            <person name="Goodrich-Blair H."/>
            <person name="Stock S.P."/>
            <person name="Adams B.J."/>
            <person name="Sternberg P.W."/>
            <person name="Mortazavi A."/>
        </authorList>
    </citation>
    <scope>NUCLEOTIDE SEQUENCE [LARGE SCALE GENOMIC DNA]</scope>
    <source>
        <strain evidence="6 7">ALL</strain>
    </source>
</reference>
<comment type="subcellular location">
    <subcellularLocation>
        <location evidence="1">Membrane</location>
        <topology evidence="1">Multi-pass membrane protein</topology>
    </subcellularLocation>
</comment>
<dbReference type="Proteomes" id="UP000298663">
    <property type="component" value="Unassembled WGS sequence"/>
</dbReference>
<gene>
    <name evidence="6" type="ORF">L596_019379</name>
</gene>
<organism evidence="6 7">
    <name type="scientific">Steinernema carpocapsae</name>
    <name type="common">Entomopathogenic nematode</name>
    <dbReference type="NCBI Taxonomy" id="34508"/>
    <lineage>
        <taxon>Eukaryota</taxon>
        <taxon>Metazoa</taxon>
        <taxon>Ecdysozoa</taxon>
        <taxon>Nematoda</taxon>
        <taxon>Chromadorea</taxon>
        <taxon>Rhabditida</taxon>
        <taxon>Tylenchina</taxon>
        <taxon>Panagrolaimomorpha</taxon>
        <taxon>Strongyloidoidea</taxon>
        <taxon>Steinernematidae</taxon>
        <taxon>Steinernema</taxon>
    </lineage>
</organism>
<feature type="transmembrane region" description="Helical" evidence="5">
    <location>
        <begin position="250"/>
        <end position="273"/>
    </location>
</feature>
<feature type="transmembrane region" description="Helical" evidence="5">
    <location>
        <begin position="70"/>
        <end position="89"/>
    </location>
</feature>
<feature type="transmembrane region" description="Helical" evidence="5">
    <location>
        <begin position="194"/>
        <end position="219"/>
    </location>
</feature>
<evidence type="ECO:0000256" key="3">
    <source>
        <dbReference type="ARBA" id="ARBA00022989"/>
    </source>
</evidence>
<dbReference type="EMBL" id="AZBU02000006">
    <property type="protein sequence ID" value="TKR71846.1"/>
    <property type="molecule type" value="Genomic_DNA"/>
</dbReference>
<accession>A0A4U5MQB5</accession>
<keyword evidence="2 5" id="KW-0812">Transmembrane</keyword>
<evidence type="ECO:0000313" key="7">
    <source>
        <dbReference type="Proteomes" id="UP000298663"/>
    </source>
</evidence>
<dbReference type="OrthoDB" id="5803682at2759"/>
<dbReference type="PANTHER" id="PTHR47521">
    <property type="entry name" value="SERPENTINE RECEPTOR, CLASS E (EPSILON)-RELATED"/>
    <property type="match status" value="1"/>
</dbReference>